<dbReference type="EC" id="2.1.1.14" evidence="11"/>
<comment type="catalytic activity">
    <reaction evidence="11">
        <text>5-methyltetrahydropteroyltri-L-glutamate + L-homocysteine = tetrahydropteroyltri-L-glutamate + L-methionine</text>
        <dbReference type="Rhea" id="RHEA:21196"/>
        <dbReference type="ChEBI" id="CHEBI:57844"/>
        <dbReference type="ChEBI" id="CHEBI:58140"/>
        <dbReference type="ChEBI" id="CHEBI:58199"/>
        <dbReference type="ChEBI" id="CHEBI:58207"/>
        <dbReference type="EC" id="2.1.1.14"/>
    </reaction>
</comment>
<dbReference type="InterPro" id="IPR038071">
    <property type="entry name" value="UROD/MetE-like_sf"/>
</dbReference>
<evidence type="ECO:0000256" key="13">
    <source>
        <dbReference type="PIRSR" id="PIRSR000382-2"/>
    </source>
</evidence>
<keyword evidence="8 11" id="KW-0677">Repeat</keyword>
<dbReference type="RefSeq" id="WP_011617318.1">
    <property type="nucleotide sequence ID" value="NC_008314.1"/>
</dbReference>
<keyword evidence="4 11" id="KW-0489">Methyltransferase</keyword>
<sequence length="792" mass="88039">MARTHILGFPRIGERRELKFAQEAFWRGDRTEAELRDVAAQLRRRHWQLQADRGLDTVATGDFAYYDQMLSLTALLGALPRRFGLDPARLTLTQYFELARGNREQPAMEMTKWFDTNYHYLVPELDAETTFDGGPAWFFEEADEALALGLRARPVLIGPVTYLWLSKSHVAGFDRLALLPQLLQGYRRILDQLKARGIEWVQIDEPALCLDLEPAWLDAFDTAYAALREAGPKLLLATYFDTAADHAQRAAALPVDGFHIDLVRAPEQLAAWQAALPAHAVLSLGVIDGRNIWRTDLRRVLDTLRPVQAALGERLWLAPSCSLLHVPVSLAHEVRLDVELKSWLAFATEKLDELSVLGRALNQGDAVVAEALAASDAAQASRRASRRVVNPRVQQRLAAVSAGMADRASPFAERIERQRQALQLPLLPTTTIGSFPQTAAIRQTRAAFKRGEIGALEYLERIRAEIAVAVRKQEALGLDVLVHGEAERNDMVEYFGEQLCGYGFTENGWVQSYGSRCVKPPVIYGDVYRPEPMTVDTARYAQSLTERPMKGMLTGPITMLQWSFVRDDQPRATTARQLALAIRDEVCDLEQAGIRVIQIDEPALREGLPLRRADWDAYLDWAVTAFRLSASGVQDQTQIHTHMCYAEFNDILPAIAAMDADVITIETSRSAMELLEGFGDFDYPNEIGPGVYDIHSPRVPSVQAMERLLDRACEVVPPQRLWVNPDCGLKTRGWEETEAALANMVSAARALRARLSARGATTWKRLSKPAAATAAAVPHAGNACTACATHAN</sequence>
<feature type="domain" description="Cobalamin-independent methionine synthase MetE N-terminal" evidence="16">
    <location>
        <begin position="4"/>
        <end position="310"/>
    </location>
</feature>
<feature type="binding site" evidence="13">
    <location>
        <position position="727"/>
    </location>
    <ligand>
        <name>Zn(2+)</name>
        <dbReference type="ChEBI" id="CHEBI:29105"/>
        <label>1</label>
        <note>catalytic</note>
    </ligand>
</feature>
<dbReference type="GO" id="GO:0003871">
    <property type="term" value="F:5-methyltetrahydropteroyltriglutamate-homocysteine S-methyltransferase activity"/>
    <property type="evidence" value="ECO:0007669"/>
    <property type="project" value="UniProtKB-UniRule"/>
</dbReference>
<evidence type="ECO:0000256" key="6">
    <source>
        <dbReference type="ARBA" id="ARBA00022679"/>
    </source>
</evidence>
<evidence type="ECO:0000313" key="18">
    <source>
        <dbReference type="Proteomes" id="UP000296079"/>
    </source>
</evidence>
<keyword evidence="6 11" id="KW-0808">Transferase</keyword>
<comment type="cofactor">
    <cofactor evidence="11">
        <name>Zn(2+)</name>
        <dbReference type="ChEBI" id="CHEBI:29105"/>
    </cofactor>
    <text evidence="11">Binds 1 zinc ion per subunit.</text>
</comment>
<dbReference type="SUPFAM" id="SSF51726">
    <property type="entry name" value="UROD/MetE-like"/>
    <property type="match status" value="2"/>
</dbReference>
<dbReference type="FunFam" id="3.20.20.210:FF:000002">
    <property type="entry name" value="5-methyltetrahydropteroyltriglutamate--homocysteine methyltransferase"/>
    <property type="match status" value="1"/>
</dbReference>
<feature type="binding site" evidence="13">
    <location>
        <position position="642"/>
    </location>
    <ligand>
        <name>Zn(2+)</name>
        <dbReference type="ChEBI" id="CHEBI:29105"/>
        <label>1</label>
        <note>catalytic</note>
    </ligand>
</feature>
<feature type="binding site" evidence="11 12">
    <location>
        <begin position="516"/>
        <end position="517"/>
    </location>
    <ligand>
        <name>5-methyltetrahydropteroyltri-L-glutamate</name>
        <dbReference type="ChEBI" id="CHEBI:58207"/>
    </ligand>
</feature>
<dbReference type="GO" id="GO:0032259">
    <property type="term" value="P:methylation"/>
    <property type="evidence" value="ECO:0007669"/>
    <property type="project" value="UniProtKB-KW"/>
</dbReference>
<dbReference type="NCBIfam" id="NF003556">
    <property type="entry name" value="PRK05222.1"/>
    <property type="match status" value="1"/>
</dbReference>
<dbReference type="GO" id="GO:0009086">
    <property type="term" value="P:methionine biosynthetic process"/>
    <property type="evidence" value="ECO:0007669"/>
    <property type="project" value="UniProtKB-UniRule"/>
</dbReference>
<dbReference type="EMBL" id="CP039288">
    <property type="protein sequence ID" value="QCC04207.1"/>
    <property type="molecule type" value="Genomic_DNA"/>
</dbReference>
<dbReference type="KEGG" id="reh:H16_B1581"/>
<protein>
    <recommendedName>
        <fullName evidence="11">5-methyltetrahydropteroyltriglutamate--homocysteine methyltransferase</fullName>
        <ecNumber evidence="11">2.1.1.14</ecNumber>
    </recommendedName>
    <alternativeName>
        <fullName evidence="11">Cobalamin-independent methionine synthase</fullName>
    </alternativeName>
    <alternativeName>
        <fullName evidence="11">Methionine synthase, vitamin-B12 independent isozyme</fullName>
    </alternativeName>
</protein>
<dbReference type="InterPro" id="IPR002629">
    <property type="entry name" value="Met_Synth_C/arc"/>
</dbReference>
<evidence type="ECO:0000256" key="1">
    <source>
        <dbReference type="ARBA" id="ARBA00002777"/>
    </source>
</evidence>
<feature type="binding site" evidence="11">
    <location>
        <position position="727"/>
    </location>
    <ligand>
        <name>Zn(2+)</name>
        <dbReference type="ChEBI" id="CHEBI:29105"/>
        <note>catalytic</note>
    </ligand>
</feature>
<dbReference type="PANTHER" id="PTHR30519">
    <property type="entry name" value="5-METHYLTETRAHYDROPTEROYLTRIGLUTAMATE--HOMOCYSTEINE METHYLTRANSFERASE"/>
    <property type="match status" value="1"/>
</dbReference>
<name>A0AAE5ZKB4_CUPNH</name>
<dbReference type="NCBIfam" id="TIGR01371">
    <property type="entry name" value="met_syn_B12ind"/>
    <property type="match status" value="1"/>
</dbReference>
<evidence type="ECO:0000313" key="17">
    <source>
        <dbReference type="EMBL" id="QCC04207.1"/>
    </source>
</evidence>
<comment type="function">
    <text evidence="1 11">Catalyzes the transfer of a methyl group from 5-methyltetrahydrofolate to homocysteine resulting in methionine formation.</text>
</comment>
<keyword evidence="5 11" id="KW-0028">Amino-acid biosynthesis</keyword>
<feature type="binding site" evidence="13">
    <location>
        <position position="666"/>
    </location>
    <ligand>
        <name>Zn(2+)</name>
        <dbReference type="ChEBI" id="CHEBI:29105"/>
        <label>1</label>
        <note>catalytic</note>
    </ligand>
</feature>
<proteinExistence type="inferred from homology"/>
<dbReference type="Gene3D" id="3.20.20.210">
    <property type="match status" value="2"/>
</dbReference>
<feature type="binding site" evidence="11">
    <location>
        <position position="642"/>
    </location>
    <ligand>
        <name>Zn(2+)</name>
        <dbReference type="ChEBI" id="CHEBI:29105"/>
        <note>catalytic</note>
    </ligand>
</feature>
<dbReference type="GO" id="GO:0008270">
    <property type="term" value="F:zinc ion binding"/>
    <property type="evidence" value="ECO:0007669"/>
    <property type="project" value="InterPro"/>
</dbReference>
<keyword evidence="10 11" id="KW-0486">Methionine biosynthesis</keyword>
<evidence type="ECO:0000259" key="16">
    <source>
        <dbReference type="Pfam" id="PF08267"/>
    </source>
</evidence>
<evidence type="ECO:0000256" key="9">
    <source>
        <dbReference type="ARBA" id="ARBA00022833"/>
    </source>
</evidence>
<feature type="binding site" evidence="13">
    <location>
        <position position="644"/>
    </location>
    <ligand>
        <name>Zn(2+)</name>
        <dbReference type="ChEBI" id="CHEBI:29105"/>
        <label>1</label>
        <note>catalytic</note>
    </ligand>
</feature>
<organism evidence="17 18">
    <name type="scientific">Cupriavidus necator (strain ATCC 17699 / DSM 428 / KCTC 22496 / NCIMB 10442 / H16 / Stanier 337)</name>
    <name type="common">Ralstonia eutropha</name>
    <dbReference type="NCBI Taxonomy" id="381666"/>
    <lineage>
        <taxon>Bacteria</taxon>
        <taxon>Pseudomonadati</taxon>
        <taxon>Pseudomonadota</taxon>
        <taxon>Betaproteobacteria</taxon>
        <taxon>Burkholderiales</taxon>
        <taxon>Burkholderiaceae</taxon>
        <taxon>Cupriavidus</taxon>
    </lineage>
</organism>
<keyword evidence="7 11" id="KW-0479">Metal-binding</keyword>
<feature type="binding site" evidence="11 12">
    <location>
        <position position="600"/>
    </location>
    <ligand>
        <name>L-homocysteine</name>
        <dbReference type="ChEBI" id="CHEBI:58199"/>
    </ligand>
</feature>
<gene>
    <name evidence="11 17" type="primary">metE</name>
    <name evidence="17" type="ORF">E6A55_27175</name>
</gene>
<dbReference type="HAMAP" id="MF_00172">
    <property type="entry name" value="Meth_synth"/>
    <property type="match status" value="1"/>
</dbReference>
<dbReference type="SMR" id="A0AAE5ZKB4"/>
<evidence type="ECO:0000256" key="14">
    <source>
        <dbReference type="PIRSR" id="PIRSR000382-3"/>
    </source>
</evidence>
<comment type="similarity">
    <text evidence="3 11">Belongs to the vitamin-B12 independent methionine synthase family.</text>
</comment>
<feature type="active site" description="Proton donor" evidence="11 14">
    <location>
        <position position="695"/>
    </location>
</feature>
<keyword evidence="9 11" id="KW-0862">Zinc</keyword>
<evidence type="ECO:0000256" key="4">
    <source>
        <dbReference type="ARBA" id="ARBA00022603"/>
    </source>
</evidence>
<evidence type="ECO:0000256" key="2">
    <source>
        <dbReference type="ARBA" id="ARBA00004681"/>
    </source>
</evidence>
<feature type="binding site" evidence="11 12">
    <location>
        <begin position="432"/>
        <end position="434"/>
    </location>
    <ligand>
        <name>L-methionine</name>
        <dbReference type="ChEBI" id="CHEBI:57844"/>
    </ligand>
</feature>
<feature type="binding site" evidence="11">
    <location>
        <begin position="16"/>
        <end position="19"/>
    </location>
    <ligand>
        <name>5-methyltetrahydropteroyltri-L-glutamate</name>
        <dbReference type="ChEBI" id="CHEBI:58207"/>
    </ligand>
</feature>
<feature type="binding site" evidence="11">
    <location>
        <position position="666"/>
    </location>
    <ligand>
        <name>Zn(2+)</name>
        <dbReference type="ChEBI" id="CHEBI:29105"/>
        <note>catalytic</note>
    </ligand>
</feature>
<feature type="binding site" evidence="11">
    <location>
        <position position="485"/>
    </location>
    <ligand>
        <name>L-homocysteine</name>
        <dbReference type="ChEBI" id="CHEBI:58199"/>
    </ligand>
</feature>
<dbReference type="PIRSF" id="PIRSF000382">
    <property type="entry name" value="MeTrfase_B12_ind"/>
    <property type="match status" value="1"/>
</dbReference>
<dbReference type="Proteomes" id="UP000296079">
    <property type="component" value="Chromosome 2"/>
</dbReference>
<dbReference type="Pfam" id="PF01717">
    <property type="entry name" value="Meth_synt_2"/>
    <property type="match status" value="1"/>
</dbReference>
<feature type="binding site" evidence="11 12">
    <location>
        <position position="600"/>
    </location>
    <ligand>
        <name>L-methionine</name>
        <dbReference type="ChEBI" id="CHEBI:57844"/>
    </ligand>
</feature>
<feature type="binding site" evidence="11 12">
    <location>
        <position position="485"/>
    </location>
    <ligand>
        <name>L-methionine</name>
        <dbReference type="ChEBI" id="CHEBI:57844"/>
    </ligand>
</feature>
<evidence type="ECO:0000256" key="12">
    <source>
        <dbReference type="PIRSR" id="PIRSR000382-1"/>
    </source>
</evidence>
<dbReference type="Pfam" id="PF08267">
    <property type="entry name" value="Meth_synt_1"/>
    <property type="match status" value="1"/>
</dbReference>
<evidence type="ECO:0000256" key="10">
    <source>
        <dbReference type="ARBA" id="ARBA00023167"/>
    </source>
</evidence>
<evidence type="ECO:0000259" key="15">
    <source>
        <dbReference type="Pfam" id="PF01717"/>
    </source>
</evidence>
<dbReference type="CDD" id="cd03312">
    <property type="entry name" value="CIMS_N_terminal_like"/>
    <property type="match status" value="1"/>
</dbReference>
<dbReference type="CDD" id="cd03311">
    <property type="entry name" value="CIMS_C_terminal_like"/>
    <property type="match status" value="1"/>
</dbReference>
<feature type="binding site" evidence="11">
    <location>
        <position position="112"/>
    </location>
    <ligand>
        <name>5-methyltetrahydropteroyltri-L-glutamate</name>
        <dbReference type="ChEBI" id="CHEBI:58207"/>
    </ligand>
</feature>
<reference evidence="17 18" key="1">
    <citation type="submission" date="2019-04" db="EMBL/GenBank/DDBJ databases">
        <title>Long-read de novo sequencing of Cupriavidus necator H16.</title>
        <authorList>
            <person name="Little G.T."/>
            <person name="Ehsaan M."/>
            <person name="Arenas-Lopez C."/>
            <person name="Jawed K."/>
            <person name="Winzer K."/>
            <person name="Kovacs K."/>
            <person name="Malys N."/>
            <person name="Minton N.P."/>
        </authorList>
    </citation>
    <scope>NUCLEOTIDE SEQUENCE [LARGE SCALE GENOMIC DNA]</scope>
    <source>
        <strain evidence="17 18">H16</strain>
    </source>
</reference>
<dbReference type="AlphaFoldDB" id="A0AAE5ZKB4"/>
<evidence type="ECO:0000256" key="5">
    <source>
        <dbReference type="ARBA" id="ARBA00022605"/>
    </source>
</evidence>
<feature type="binding site" evidence="12">
    <location>
        <position position="19"/>
    </location>
    <ligand>
        <name>5-methyltetrahydropteroyltri-L-glutamate</name>
        <dbReference type="ChEBI" id="CHEBI:58207"/>
    </ligand>
</feature>
<evidence type="ECO:0000256" key="8">
    <source>
        <dbReference type="ARBA" id="ARBA00022737"/>
    </source>
</evidence>
<accession>A0AAE5ZKB4</accession>
<dbReference type="InterPro" id="IPR006276">
    <property type="entry name" value="Cobalamin-indep_Met_synthase"/>
</dbReference>
<evidence type="ECO:0000256" key="3">
    <source>
        <dbReference type="ARBA" id="ARBA00009553"/>
    </source>
</evidence>
<feature type="domain" description="Cobalamin-independent methionine synthase MetE C-terminal/archaeal" evidence="15">
    <location>
        <begin position="427"/>
        <end position="749"/>
    </location>
</feature>
<feature type="binding site" evidence="12">
    <location>
        <position position="117"/>
    </location>
    <ligand>
        <name>5-methyltetrahydropteroyltri-L-glutamate</name>
        <dbReference type="ChEBI" id="CHEBI:58207"/>
    </ligand>
</feature>
<feature type="binding site" evidence="11 12">
    <location>
        <position position="562"/>
    </location>
    <ligand>
        <name>5-methyltetrahydropteroyltri-L-glutamate</name>
        <dbReference type="ChEBI" id="CHEBI:58207"/>
    </ligand>
</feature>
<evidence type="ECO:0000256" key="11">
    <source>
        <dbReference type="HAMAP-Rule" id="MF_00172"/>
    </source>
</evidence>
<feature type="binding site" evidence="11">
    <location>
        <position position="644"/>
    </location>
    <ligand>
        <name>Zn(2+)</name>
        <dbReference type="ChEBI" id="CHEBI:29105"/>
        <note>catalytic</note>
    </ligand>
</feature>
<dbReference type="InterPro" id="IPR013215">
    <property type="entry name" value="Cbl-indep_Met_Synth_N"/>
</dbReference>
<feature type="binding site" evidence="11 12">
    <location>
        <begin position="432"/>
        <end position="434"/>
    </location>
    <ligand>
        <name>L-homocysteine</name>
        <dbReference type="ChEBI" id="CHEBI:58199"/>
    </ligand>
</feature>
<comment type="cofactor">
    <cofactor evidence="13">
        <name>Zn(2+)</name>
        <dbReference type="ChEBI" id="CHEBI:29105"/>
    </cofactor>
    <text evidence="13">Binds 2 Zn(2+) ions per subunit.</text>
</comment>
<feature type="binding site" evidence="11">
    <location>
        <position position="606"/>
    </location>
    <ligand>
        <name>5-methyltetrahydropteroyltri-L-glutamate</name>
        <dbReference type="ChEBI" id="CHEBI:58207"/>
    </ligand>
</feature>
<comment type="pathway">
    <text evidence="2 11">Amino-acid biosynthesis; L-methionine biosynthesis via de novo pathway; L-methionine from L-homocysteine (MetE route): step 1/1.</text>
</comment>
<evidence type="ECO:0000256" key="7">
    <source>
        <dbReference type="ARBA" id="ARBA00022723"/>
    </source>
</evidence>